<feature type="region of interest" description="Disordered" evidence="1">
    <location>
        <begin position="426"/>
        <end position="524"/>
    </location>
</feature>
<feature type="compositionally biased region" description="Polar residues" evidence="1">
    <location>
        <begin position="512"/>
        <end position="524"/>
    </location>
</feature>
<feature type="compositionally biased region" description="Low complexity" evidence="1">
    <location>
        <begin position="429"/>
        <end position="453"/>
    </location>
</feature>
<feature type="region of interest" description="Disordered" evidence="1">
    <location>
        <begin position="99"/>
        <end position="118"/>
    </location>
</feature>
<feature type="compositionally biased region" description="Low complexity" evidence="1">
    <location>
        <begin position="276"/>
        <end position="287"/>
    </location>
</feature>
<reference evidence="2" key="1">
    <citation type="submission" date="2021-01" db="EMBL/GenBank/DDBJ databases">
        <authorList>
            <person name="Corre E."/>
            <person name="Pelletier E."/>
            <person name="Niang G."/>
            <person name="Scheremetjew M."/>
            <person name="Finn R."/>
            <person name="Kale V."/>
            <person name="Holt S."/>
            <person name="Cochrane G."/>
            <person name="Meng A."/>
            <person name="Brown T."/>
            <person name="Cohen L."/>
        </authorList>
    </citation>
    <scope>NUCLEOTIDE SEQUENCE</scope>
    <source>
        <strain evidence="2">10249 10 AB</strain>
    </source>
</reference>
<feature type="compositionally biased region" description="Polar residues" evidence="1">
    <location>
        <begin position="27"/>
        <end position="56"/>
    </location>
</feature>
<feature type="compositionally biased region" description="Low complexity" evidence="1">
    <location>
        <begin position="99"/>
        <end position="113"/>
    </location>
</feature>
<organism evidence="2">
    <name type="scientific">Pseudo-nitzschia australis</name>
    <dbReference type="NCBI Taxonomy" id="44445"/>
    <lineage>
        <taxon>Eukaryota</taxon>
        <taxon>Sar</taxon>
        <taxon>Stramenopiles</taxon>
        <taxon>Ochrophyta</taxon>
        <taxon>Bacillariophyta</taxon>
        <taxon>Bacillariophyceae</taxon>
        <taxon>Bacillariophycidae</taxon>
        <taxon>Bacillariales</taxon>
        <taxon>Bacillariaceae</taxon>
        <taxon>Pseudo-nitzschia</taxon>
    </lineage>
</organism>
<gene>
    <name evidence="2" type="ORF">PAUS00366_LOCUS5186</name>
</gene>
<sequence length="541" mass="60637">MMRVFCTNDDAPAKLSREGETNRQEEQASASITTSTVGVQHQDQIQDQPITCSSNTIHKKDALETISPTSTPADNDKKGGETGTSMSIIKTEDLTPAVVVTSSSSSANASSTSHNQRKTVRINDKVTLIPLLTSASFFRKTPKPTATKVTKYRYGGMMRSFRIVSTSAIVARDNNETHDEDPDENLVPKCSLWWTKEERREILLSNQKASREFKRYHPSQVRRANLVYHKIVTDCSNNSGDDDGYDHKDGDTTNNDDIYHFFQHNRLRQHKDANVSSTSTTNANSTSHSKKRKRTVGWNTSANTTTDDDETPTIYLPTHVRGLEWNVLPDAKRYRKTHARIVLKCQERFRELNDECPRKRPRKSDHDGDHQDHDGDEIAAARFSHRQEQQDVLLGQKAVASSRRSCLLARSFGKSDAIAARNLVDANRSSVSESPTPSLTSTTDESDSSCCSSSDEEDGDESDANNNSGTSSDEDDTDDDDSDSDDDDEDNSHATRNRYHPMSYSYSYSSSRLSTNANGNVNSNTLRRTFRPRMMPPISWR</sequence>
<feature type="compositionally biased region" description="Acidic residues" evidence="1">
    <location>
        <begin position="454"/>
        <end position="463"/>
    </location>
</feature>
<feature type="region of interest" description="Disordered" evidence="1">
    <location>
        <begin position="269"/>
        <end position="311"/>
    </location>
</feature>
<dbReference type="AlphaFoldDB" id="A0A7S4ADT4"/>
<name>A0A7S4ADT4_9STRA</name>
<dbReference type="EMBL" id="HBIX01006574">
    <property type="protein sequence ID" value="CAE0712434.1"/>
    <property type="molecule type" value="Transcribed_RNA"/>
</dbReference>
<accession>A0A7S4ADT4</accession>
<evidence type="ECO:0000313" key="2">
    <source>
        <dbReference type="EMBL" id="CAE0712434.1"/>
    </source>
</evidence>
<protein>
    <submittedName>
        <fullName evidence="2">Uncharacterized protein</fullName>
    </submittedName>
</protein>
<feature type="compositionally biased region" description="Basic and acidic residues" evidence="1">
    <location>
        <begin position="11"/>
        <end position="26"/>
    </location>
</feature>
<proteinExistence type="predicted"/>
<evidence type="ECO:0000256" key="1">
    <source>
        <dbReference type="SAM" id="MobiDB-lite"/>
    </source>
</evidence>
<feature type="compositionally biased region" description="Acidic residues" evidence="1">
    <location>
        <begin position="472"/>
        <end position="490"/>
    </location>
</feature>
<feature type="region of interest" description="Disordered" evidence="1">
    <location>
        <begin position="1"/>
        <end position="90"/>
    </location>
</feature>